<keyword evidence="3" id="KW-0808">Transferase</keyword>
<accession>U2YLV8</accession>
<evidence type="ECO:0000256" key="7">
    <source>
        <dbReference type="SAM" id="Phobius"/>
    </source>
</evidence>
<keyword evidence="6 7" id="KW-0472">Membrane</keyword>
<dbReference type="NCBIfam" id="NF011307">
    <property type="entry name" value="PRK14716.1-5"/>
    <property type="match status" value="1"/>
</dbReference>
<evidence type="ECO:0000256" key="5">
    <source>
        <dbReference type="ARBA" id="ARBA00022989"/>
    </source>
</evidence>
<name>U2YLV8_9SPHN</name>
<dbReference type="AlphaFoldDB" id="U2YLV8"/>
<feature type="transmembrane region" description="Helical" evidence="7">
    <location>
        <begin position="387"/>
        <end position="406"/>
    </location>
</feature>
<dbReference type="Gene3D" id="3.90.550.10">
    <property type="entry name" value="Spore Coat Polysaccharide Biosynthesis Protein SpsA, Chain A"/>
    <property type="match status" value="1"/>
</dbReference>
<dbReference type="SUPFAM" id="SSF53448">
    <property type="entry name" value="Nucleotide-diphospho-sugar transferases"/>
    <property type="match status" value="1"/>
</dbReference>
<feature type="transmembrane region" description="Helical" evidence="7">
    <location>
        <begin position="347"/>
        <end position="367"/>
    </location>
</feature>
<keyword evidence="5 7" id="KW-1133">Transmembrane helix</keyword>
<evidence type="ECO:0000256" key="3">
    <source>
        <dbReference type="ARBA" id="ARBA00022679"/>
    </source>
</evidence>
<dbReference type="PANTHER" id="PTHR43867">
    <property type="entry name" value="CELLULOSE SYNTHASE CATALYTIC SUBUNIT A [UDP-FORMING]"/>
    <property type="match status" value="1"/>
</dbReference>
<sequence>MAIFGGLTAMQVVALAGYELLLFAGAFFLVGALDDVLVDLHYLWRRIIGKARTPRVDRGALLGHPLKGVAAVMIPTWREAEVIGATVRHALTVWNQAELRLYVGCYCNDPQTVQAVAMAAQGDPRLRLVIHDRHGPTSKADCLNRLFAAMCVDERRSGQRVRMVLMHDAEDMVDPVALPLLDQAMTGLDFIQMPVLPEPQADSPWVAGHYCDEFAEAHGKSMVVRDALGAGLPAAGVGCAFARDVLDLVASRNGTADAPFASQSLTEDYELGLKIAELGGKSAFLRVRGDNGELVATRACFPARVNEAVRQKTRWVHGIALQGWDRMGWTGRLTERWMRLRDRRGPLAALVMAAAYVFMILGVILWLGDAVGLLVLPEPGPLAKALLLVNFAAFVWRAIWRCAFAWREYGTTEAMRALLRIPVSNIIAILAGRRALVAYWRTLKGEPPHWEKTVHRTHPALLRNTEPTA</sequence>
<comment type="caution">
    <text evidence="8">The sequence shown here is derived from an EMBL/GenBank/DDBJ whole genome shotgun (WGS) entry which is preliminary data.</text>
</comment>
<dbReference type="InterPro" id="IPR029044">
    <property type="entry name" value="Nucleotide-diphossugar_trans"/>
</dbReference>
<gene>
    <name evidence="8" type="ORF">NT2_05_03180</name>
</gene>
<dbReference type="GO" id="GO:0016757">
    <property type="term" value="F:glycosyltransferase activity"/>
    <property type="evidence" value="ECO:0007669"/>
    <property type="project" value="UniProtKB-KW"/>
</dbReference>
<dbReference type="eggNOG" id="COG1215">
    <property type="taxonomic scope" value="Bacteria"/>
</dbReference>
<dbReference type="InterPro" id="IPR050321">
    <property type="entry name" value="Glycosyltr_2/OpgH_subfam"/>
</dbReference>
<feature type="transmembrane region" description="Helical" evidence="7">
    <location>
        <begin position="20"/>
        <end position="44"/>
    </location>
</feature>
<keyword evidence="9" id="KW-1185">Reference proteome</keyword>
<evidence type="ECO:0000256" key="2">
    <source>
        <dbReference type="ARBA" id="ARBA00022676"/>
    </source>
</evidence>
<keyword evidence="2" id="KW-0328">Glycosyltransferase</keyword>
<keyword evidence="4 7" id="KW-0812">Transmembrane</keyword>
<dbReference type="Pfam" id="PF13641">
    <property type="entry name" value="Glyco_tranf_2_3"/>
    <property type="match status" value="1"/>
</dbReference>
<dbReference type="PANTHER" id="PTHR43867:SF2">
    <property type="entry name" value="CELLULOSE SYNTHASE CATALYTIC SUBUNIT A [UDP-FORMING]"/>
    <property type="match status" value="1"/>
</dbReference>
<dbReference type="EMBL" id="BASZ01000005">
    <property type="protein sequence ID" value="GAD49397.1"/>
    <property type="molecule type" value="Genomic_DNA"/>
</dbReference>
<protein>
    <submittedName>
        <fullName evidence="8">Putative bacteriophage N4 adsorption protein B</fullName>
    </submittedName>
</protein>
<evidence type="ECO:0000313" key="9">
    <source>
        <dbReference type="Proteomes" id="UP000016568"/>
    </source>
</evidence>
<evidence type="ECO:0000256" key="1">
    <source>
        <dbReference type="ARBA" id="ARBA00004141"/>
    </source>
</evidence>
<comment type="subcellular location">
    <subcellularLocation>
        <location evidence="1">Membrane</location>
        <topology evidence="1">Multi-pass membrane protein</topology>
    </subcellularLocation>
</comment>
<evidence type="ECO:0000313" key="8">
    <source>
        <dbReference type="EMBL" id="GAD49397.1"/>
    </source>
</evidence>
<proteinExistence type="predicted"/>
<dbReference type="Proteomes" id="UP000016568">
    <property type="component" value="Unassembled WGS sequence"/>
</dbReference>
<dbReference type="RefSeq" id="WP_021690303.1">
    <property type="nucleotide sequence ID" value="NZ_BASZ01000005.1"/>
</dbReference>
<reference evidence="8 9" key="1">
    <citation type="submission" date="2013-09" db="EMBL/GenBank/DDBJ databases">
        <title>Whole genome shotgun sequence of Novosphingobium tardaugens NBRC 16725.</title>
        <authorList>
            <person name="Isaki S."/>
            <person name="Hosoyama A."/>
            <person name="Tsuchikane K."/>
            <person name="Katsumata H."/>
            <person name="Ando Y."/>
            <person name="Yamazaki S."/>
            <person name="Fujita N."/>
        </authorList>
    </citation>
    <scope>NUCLEOTIDE SEQUENCE [LARGE SCALE GENOMIC DNA]</scope>
    <source>
        <strain evidence="8 9">NBRC 16725</strain>
    </source>
</reference>
<organism evidence="8 9">
    <name type="scientific">Caenibius tardaugens NBRC 16725</name>
    <dbReference type="NCBI Taxonomy" id="1219035"/>
    <lineage>
        <taxon>Bacteria</taxon>
        <taxon>Pseudomonadati</taxon>
        <taxon>Pseudomonadota</taxon>
        <taxon>Alphaproteobacteria</taxon>
        <taxon>Sphingomonadales</taxon>
        <taxon>Erythrobacteraceae</taxon>
        <taxon>Caenibius</taxon>
    </lineage>
</organism>
<dbReference type="GO" id="GO:0016020">
    <property type="term" value="C:membrane"/>
    <property type="evidence" value="ECO:0007669"/>
    <property type="project" value="UniProtKB-SubCell"/>
</dbReference>
<evidence type="ECO:0000256" key="4">
    <source>
        <dbReference type="ARBA" id="ARBA00022692"/>
    </source>
</evidence>
<evidence type="ECO:0000256" key="6">
    <source>
        <dbReference type="ARBA" id="ARBA00023136"/>
    </source>
</evidence>